<protein>
    <submittedName>
        <fullName evidence="1">1907_t:CDS:1</fullName>
    </submittedName>
</protein>
<comment type="caution">
    <text evidence="1">The sequence shown here is derived from an EMBL/GenBank/DDBJ whole genome shotgun (WGS) entry which is preliminary data.</text>
</comment>
<reference evidence="1" key="1">
    <citation type="submission" date="2021-06" db="EMBL/GenBank/DDBJ databases">
        <authorList>
            <person name="Kallberg Y."/>
            <person name="Tangrot J."/>
            <person name="Rosling A."/>
        </authorList>
    </citation>
    <scope>NUCLEOTIDE SEQUENCE</scope>
    <source>
        <strain evidence="1">28 12/20/2015</strain>
    </source>
</reference>
<accession>A0ACA9NRF2</accession>
<evidence type="ECO:0000313" key="1">
    <source>
        <dbReference type="EMBL" id="CAG8673037.1"/>
    </source>
</evidence>
<dbReference type="Proteomes" id="UP000789366">
    <property type="component" value="Unassembled WGS sequence"/>
</dbReference>
<feature type="non-terminal residue" evidence="1">
    <location>
        <position position="1"/>
    </location>
</feature>
<keyword evidence="2" id="KW-1185">Reference proteome</keyword>
<name>A0ACA9NRF2_9GLOM</name>
<dbReference type="EMBL" id="CAJVPW010016853">
    <property type="protein sequence ID" value="CAG8673037.1"/>
    <property type="molecule type" value="Genomic_DNA"/>
</dbReference>
<organism evidence="1 2">
    <name type="scientific">Cetraspora pellucida</name>
    <dbReference type="NCBI Taxonomy" id="1433469"/>
    <lineage>
        <taxon>Eukaryota</taxon>
        <taxon>Fungi</taxon>
        <taxon>Fungi incertae sedis</taxon>
        <taxon>Mucoromycota</taxon>
        <taxon>Glomeromycotina</taxon>
        <taxon>Glomeromycetes</taxon>
        <taxon>Diversisporales</taxon>
        <taxon>Gigasporaceae</taxon>
        <taxon>Cetraspora</taxon>
    </lineage>
</organism>
<gene>
    <name evidence="1" type="ORF">SPELUC_LOCUS9761</name>
</gene>
<proteinExistence type="predicted"/>
<sequence length="139" mass="16286">GLARLWHKEIKCLFLRCRDPPSGAIESLITKIFKYELYSNEAVEIICHLKRVLTDFCSKFNQRIATLVNDFKERQSEKQTPSPLRSDLNEFVTQEVTEQILQRYLNGTNVNKIKRCETMDQLIKLIKEVAKFQVNPVKI</sequence>
<evidence type="ECO:0000313" key="2">
    <source>
        <dbReference type="Proteomes" id="UP000789366"/>
    </source>
</evidence>